<dbReference type="AlphaFoldDB" id="A0A1F5ZBR9"/>
<reference evidence="8 9" key="1">
    <citation type="journal article" date="2016" name="Nat. Commun.">
        <title>Thousands of microbial genomes shed light on interconnected biogeochemical processes in an aquifer system.</title>
        <authorList>
            <person name="Anantharaman K."/>
            <person name="Brown C.T."/>
            <person name="Hug L.A."/>
            <person name="Sharon I."/>
            <person name="Castelle C.J."/>
            <person name="Probst A.J."/>
            <person name="Thomas B.C."/>
            <person name="Singh A."/>
            <person name="Wilkins M.J."/>
            <person name="Karaoz U."/>
            <person name="Brodie E.L."/>
            <person name="Williams K.H."/>
            <person name="Hubbard S.S."/>
            <person name="Banfield J.F."/>
        </authorList>
    </citation>
    <scope>NUCLEOTIDE SEQUENCE [LARGE SCALE GENOMIC DNA]</scope>
</reference>
<dbReference type="PROSITE" id="PS50109">
    <property type="entry name" value="HIS_KIN"/>
    <property type="match status" value="1"/>
</dbReference>
<dbReference type="GO" id="GO:0004721">
    <property type="term" value="F:phosphoprotein phosphatase activity"/>
    <property type="evidence" value="ECO:0007669"/>
    <property type="project" value="TreeGrafter"/>
</dbReference>
<dbReference type="EC" id="2.7.13.3" evidence="2"/>
<keyword evidence="3" id="KW-0597">Phosphoprotein</keyword>
<dbReference type="PANTHER" id="PTHR45453">
    <property type="entry name" value="PHOSPHATE REGULON SENSOR PROTEIN PHOR"/>
    <property type="match status" value="1"/>
</dbReference>
<evidence type="ECO:0000256" key="1">
    <source>
        <dbReference type="ARBA" id="ARBA00000085"/>
    </source>
</evidence>
<dbReference type="EMBL" id="MFJC01000008">
    <property type="protein sequence ID" value="OGG09938.1"/>
    <property type="molecule type" value="Genomic_DNA"/>
</dbReference>
<evidence type="ECO:0000313" key="8">
    <source>
        <dbReference type="EMBL" id="OGG09938.1"/>
    </source>
</evidence>
<dbReference type="Proteomes" id="UP000176854">
    <property type="component" value="Unassembled WGS sequence"/>
</dbReference>
<comment type="caution">
    <text evidence="8">The sequence shown here is derived from an EMBL/GenBank/DDBJ whole genome shotgun (WGS) entry which is preliminary data.</text>
</comment>
<keyword evidence="5" id="KW-0418">Kinase</keyword>
<evidence type="ECO:0000259" key="7">
    <source>
        <dbReference type="PROSITE" id="PS50109"/>
    </source>
</evidence>
<dbReference type="InterPro" id="IPR036097">
    <property type="entry name" value="HisK_dim/P_sf"/>
</dbReference>
<dbReference type="Gene3D" id="3.30.450.20">
    <property type="entry name" value="PAS domain"/>
    <property type="match status" value="1"/>
</dbReference>
<dbReference type="Pfam" id="PF00512">
    <property type="entry name" value="HisKA"/>
    <property type="match status" value="1"/>
</dbReference>
<dbReference type="InterPro" id="IPR003594">
    <property type="entry name" value="HATPase_dom"/>
</dbReference>
<dbReference type="Gene3D" id="1.10.287.130">
    <property type="match status" value="1"/>
</dbReference>
<dbReference type="InterPro" id="IPR005467">
    <property type="entry name" value="His_kinase_dom"/>
</dbReference>
<dbReference type="SMART" id="SM00387">
    <property type="entry name" value="HATPase_c"/>
    <property type="match status" value="1"/>
</dbReference>
<dbReference type="InterPro" id="IPR036890">
    <property type="entry name" value="HATPase_C_sf"/>
</dbReference>
<dbReference type="PRINTS" id="PR00344">
    <property type="entry name" value="BCTRLSENSOR"/>
</dbReference>
<sequence length="412" mass="45784">MTPKQTHRISGTISPFDFSGIPSTLITIADTSKNYQDKITAMHKLAQVQNMLELVQTKNTLADALLENSSYNIILIRTDGSIYYANNRAKKLLRLDLGTDSVKNYKQVFTIKDERDVISYAIIESAFNGNRARFPTWTFIDTTSAKIAVWGEVIPLSNNNTYDVAVIFEDVTQKYQSDIEDKAFFTGAAHDLRTPISAIRGTLELVNQTPSPIPEDTKQKLLVGAYDSVMFLITLVNDLLNVSRLEQGKIEIKKSAIDVTALVDEVTEQLSLMAKKKELYLKVEPAQTGMQRAWADLIKTREILHNLISNAIKYTLQGGVTVKCYEKDSQIKIQVADSGFGISPQHQSILFKKFQQVGAARGQSVAKSIGLGLYISKRFAQIMGGDVYLVSSELEKGSVFEVSLPIAPKNSQ</sequence>
<dbReference type="InterPro" id="IPR003661">
    <property type="entry name" value="HisK_dim/P_dom"/>
</dbReference>
<feature type="domain" description="Histidine kinase" evidence="7">
    <location>
        <begin position="187"/>
        <end position="408"/>
    </location>
</feature>
<dbReference type="CDD" id="cd00082">
    <property type="entry name" value="HisKA"/>
    <property type="match status" value="1"/>
</dbReference>
<comment type="catalytic activity">
    <reaction evidence="1">
        <text>ATP + protein L-histidine = ADP + protein N-phospho-L-histidine.</text>
        <dbReference type="EC" id="2.7.13.3"/>
    </reaction>
</comment>
<dbReference type="Gene3D" id="3.30.565.10">
    <property type="entry name" value="Histidine kinase-like ATPase, C-terminal domain"/>
    <property type="match status" value="1"/>
</dbReference>
<evidence type="ECO:0000313" key="9">
    <source>
        <dbReference type="Proteomes" id="UP000176854"/>
    </source>
</evidence>
<dbReference type="SMART" id="SM00388">
    <property type="entry name" value="HisKA"/>
    <property type="match status" value="1"/>
</dbReference>
<dbReference type="InterPro" id="IPR050351">
    <property type="entry name" value="BphY/WalK/GraS-like"/>
</dbReference>
<accession>A0A1F5ZBR9</accession>
<dbReference type="SUPFAM" id="SSF55874">
    <property type="entry name" value="ATPase domain of HSP90 chaperone/DNA topoisomerase II/histidine kinase"/>
    <property type="match status" value="1"/>
</dbReference>
<evidence type="ECO:0000256" key="3">
    <source>
        <dbReference type="ARBA" id="ARBA00022553"/>
    </source>
</evidence>
<organism evidence="8 9">
    <name type="scientific">Candidatus Gottesmanbacteria bacterium RBG_16_43_7</name>
    <dbReference type="NCBI Taxonomy" id="1798373"/>
    <lineage>
        <taxon>Bacteria</taxon>
        <taxon>Candidatus Gottesmaniibacteriota</taxon>
    </lineage>
</organism>
<dbReference type="STRING" id="1798373.A2154_02510"/>
<name>A0A1F5ZBR9_9BACT</name>
<gene>
    <name evidence="8" type="ORF">A2154_02510</name>
</gene>
<evidence type="ECO:0000256" key="5">
    <source>
        <dbReference type="ARBA" id="ARBA00022777"/>
    </source>
</evidence>
<keyword evidence="4" id="KW-0808">Transferase</keyword>
<dbReference type="Pfam" id="PF02518">
    <property type="entry name" value="HATPase_c"/>
    <property type="match status" value="1"/>
</dbReference>
<evidence type="ECO:0000256" key="2">
    <source>
        <dbReference type="ARBA" id="ARBA00012438"/>
    </source>
</evidence>
<proteinExistence type="predicted"/>
<evidence type="ECO:0000256" key="4">
    <source>
        <dbReference type="ARBA" id="ARBA00022679"/>
    </source>
</evidence>
<dbReference type="PANTHER" id="PTHR45453:SF1">
    <property type="entry name" value="PHOSPHATE REGULON SENSOR PROTEIN PHOR"/>
    <property type="match status" value="1"/>
</dbReference>
<evidence type="ECO:0000256" key="6">
    <source>
        <dbReference type="ARBA" id="ARBA00023012"/>
    </source>
</evidence>
<dbReference type="GO" id="GO:0005886">
    <property type="term" value="C:plasma membrane"/>
    <property type="evidence" value="ECO:0007669"/>
    <property type="project" value="TreeGrafter"/>
</dbReference>
<dbReference type="GO" id="GO:0000155">
    <property type="term" value="F:phosphorelay sensor kinase activity"/>
    <property type="evidence" value="ECO:0007669"/>
    <property type="project" value="InterPro"/>
</dbReference>
<protein>
    <recommendedName>
        <fullName evidence="2">histidine kinase</fullName>
        <ecNumber evidence="2">2.7.13.3</ecNumber>
    </recommendedName>
</protein>
<dbReference type="GO" id="GO:0016036">
    <property type="term" value="P:cellular response to phosphate starvation"/>
    <property type="evidence" value="ECO:0007669"/>
    <property type="project" value="TreeGrafter"/>
</dbReference>
<keyword evidence="6" id="KW-0902">Two-component regulatory system</keyword>
<dbReference type="SUPFAM" id="SSF47384">
    <property type="entry name" value="Homodimeric domain of signal transducing histidine kinase"/>
    <property type="match status" value="1"/>
</dbReference>
<dbReference type="InterPro" id="IPR004358">
    <property type="entry name" value="Sig_transdc_His_kin-like_C"/>
</dbReference>